<dbReference type="EMBL" id="HBUF01563527">
    <property type="protein sequence ID" value="CAG6763497.1"/>
    <property type="molecule type" value="Transcribed_RNA"/>
</dbReference>
<dbReference type="PANTHER" id="PTHR10900">
    <property type="entry name" value="PERIOSTIN-RELATED"/>
    <property type="match status" value="1"/>
</dbReference>
<protein>
    <submittedName>
        <fullName evidence="4">Transforming growth factor-beta-induced protein ig-h3</fullName>
    </submittedName>
</protein>
<keyword evidence="2" id="KW-0732">Signal</keyword>
<dbReference type="InterPro" id="IPR050904">
    <property type="entry name" value="Adhesion/Biosynth-related"/>
</dbReference>
<evidence type="ECO:0000256" key="1">
    <source>
        <dbReference type="SAM" id="MobiDB-lite"/>
    </source>
</evidence>
<dbReference type="GO" id="GO:0005615">
    <property type="term" value="C:extracellular space"/>
    <property type="evidence" value="ECO:0007669"/>
    <property type="project" value="TreeGrafter"/>
</dbReference>
<dbReference type="GO" id="GO:0031012">
    <property type="term" value="C:extracellular matrix"/>
    <property type="evidence" value="ECO:0007669"/>
    <property type="project" value="TreeGrafter"/>
</dbReference>
<feature type="region of interest" description="Disordered" evidence="1">
    <location>
        <begin position="56"/>
        <end position="89"/>
    </location>
</feature>
<evidence type="ECO:0000259" key="3">
    <source>
        <dbReference type="PROSITE" id="PS50213"/>
    </source>
</evidence>
<feature type="chain" id="PRO_5034482171" evidence="2">
    <location>
        <begin position="25"/>
        <end position="862"/>
    </location>
</feature>
<proteinExistence type="predicted"/>
<accession>A0A8D9ERY6</accession>
<feature type="domain" description="FAS1" evidence="3">
    <location>
        <begin position="229"/>
        <end position="414"/>
    </location>
</feature>
<name>A0A8D9ERY6_9HEMI</name>
<dbReference type="SUPFAM" id="SSF82153">
    <property type="entry name" value="FAS1 domain"/>
    <property type="match status" value="4"/>
</dbReference>
<dbReference type="InterPro" id="IPR036378">
    <property type="entry name" value="FAS1_dom_sf"/>
</dbReference>
<dbReference type="GO" id="GO:0007155">
    <property type="term" value="P:cell adhesion"/>
    <property type="evidence" value="ECO:0007669"/>
    <property type="project" value="TreeGrafter"/>
</dbReference>
<organism evidence="4">
    <name type="scientific">Cacopsylla melanoneura</name>
    <dbReference type="NCBI Taxonomy" id="428564"/>
    <lineage>
        <taxon>Eukaryota</taxon>
        <taxon>Metazoa</taxon>
        <taxon>Ecdysozoa</taxon>
        <taxon>Arthropoda</taxon>
        <taxon>Hexapoda</taxon>
        <taxon>Insecta</taxon>
        <taxon>Pterygota</taxon>
        <taxon>Neoptera</taxon>
        <taxon>Paraneoptera</taxon>
        <taxon>Hemiptera</taxon>
        <taxon>Sternorrhyncha</taxon>
        <taxon>Psylloidea</taxon>
        <taxon>Psyllidae</taxon>
        <taxon>Psyllinae</taxon>
        <taxon>Cacopsylla</taxon>
    </lineage>
</organism>
<evidence type="ECO:0000313" key="4">
    <source>
        <dbReference type="EMBL" id="CAG6763497.1"/>
    </source>
</evidence>
<sequence>MVRVVGSPLVLAAVGLCLATAVYGAAVQDTPITRLDSPAAWQKFLSKMATSEMDYMNSEETENQETMMKPEGESASGESGESREELAASVETTGANNNTAVSGGAGQNEATLFHHLFDGMNKDLANVFNLIVKNAAEKQWWRGENVCIDRQEKVDRNNETDTGSGGVGQLNQLFSFGSAQFSSCRHSPSKYVCTTTTHKRDESKTVTVTHQCCHGYRRINNKGQCAKVDLKPMTDLMQEVGGAEFMRMVKSVDMSDKLESENLTVFVPNDEAVKQYENEMFATNNVRLRRRIEDNEVMTGESFKSDLSPTDMVLAHVIPGIVDMNEVSNEEVGKPLLLLLILLIMVLAHDIPGIVDINEVSNEEVLHSELHNSSIRMNVYPGEKEAVVTANCAEIKSANNPSTAGLVHVVSRVMKPVEKTLIELIRAEPSLSMFSQILENSNLTQMLSEHPHMTVFAPNNAAFDKMESGLRNKYLRGQACIKSVLKHHIVPHTICTAAIPNKKRSTIDLNGEWLSLERDASGTLVVGDKAHTETSDLMATNGVVHIVNKVIQPKSAQPTSQILSQSNHTTWLELVQKANLMDMIDQTVNLTMFVPSEASLNEPATKEKLDAMSPEALRDVVLYHSAQPKVCSCEMENDMVVNSTLEGQKLQINMFSNPLFSGLQARATVQCARIINTDEKGCETVAHEIDRLLEPPTQTAVEFVKSNQNLTVFSQIIEGTKIMAELLEGSVEPFTLLAPSDESFKNVPEADLNTLKEDKEMADTFVRKHMLEDHVCCSSVTPVMWPFVNEASNLAGTNLELRRDSAGRVHFGQAVATHCDNIAKDGVVHFINKPLLPRPSQLQSGGIKVTDPTGMQVLLFGI</sequence>
<dbReference type="PROSITE" id="PS50213">
    <property type="entry name" value="FAS1"/>
    <property type="match status" value="4"/>
</dbReference>
<dbReference type="GO" id="GO:0050839">
    <property type="term" value="F:cell adhesion molecule binding"/>
    <property type="evidence" value="ECO:0007669"/>
    <property type="project" value="TreeGrafter"/>
</dbReference>
<dbReference type="AlphaFoldDB" id="A0A8D9ERY6"/>
<evidence type="ECO:0000256" key="2">
    <source>
        <dbReference type="SAM" id="SignalP"/>
    </source>
</evidence>
<feature type="signal peptide" evidence="2">
    <location>
        <begin position="1"/>
        <end position="24"/>
    </location>
</feature>
<feature type="domain" description="FAS1" evidence="3">
    <location>
        <begin position="697"/>
        <end position="835"/>
    </location>
</feature>
<dbReference type="Pfam" id="PF02469">
    <property type="entry name" value="Fasciclin"/>
    <property type="match status" value="5"/>
</dbReference>
<dbReference type="Gene3D" id="2.30.180.10">
    <property type="entry name" value="FAS1 domain"/>
    <property type="match status" value="4"/>
</dbReference>
<feature type="domain" description="FAS1" evidence="3">
    <location>
        <begin position="418"/>
        <end position="551"/>
    </location>
</feature>
<reference evidence="4" key="1">
    <citation type="submission" date="2021-05" db="EMBL/GenBank/DDBJ databases">
        <authorList>
            <person name="Alioto T."/>
            <person name="Alioto T."/>
            <person name="Gomez Garrido J."/>
        </authorList>
    </citation>
    <scope>NUCLEOTIDE SEQUENCE</scope>
</reference>
<dbReference type="SMART" id="SM00554">
    <property type="entry name" value="FAS1"/>
    <property type="match status" value="4"/>
</dbReference>
<dbReference type="GO" id="GO:0030198">
    <property type="term" value="P:extracellular matrix organization"/>
    <property type="evidence" value="ECO:0007669"/>
    <property type="project" value="TreeGrafter"/>
</dbReference>
<feature type="domain" description="FAS1" evidence="3">
    <location>
        <begin position="555"/>
        <end position="693"/>
    </location>
</feature>
<dbReference type="PANTHER" id="PTHR10900:SF77">
    <property type="entry name" value="FI19380P1"/>
    <property type="match status" value="1"/>
</dbReference>
<dbReference type="InterPro" id="IPR000782">
    <property type="entry name" value="FAS1_domain"/>
</dbReference>